<feature type="transmembrane region" description="Helical" evidence="1">
    <location>
        <begin position="6"/>
        <end position="23"/>
    </location>
</feature>
<gene>
    <name evidence="2" type="ORF">FE782_27630</name>
</gene>
<feature type="transmembrane region" description="Helical" evidence="1">
    <location>
        <begin position="220"/>
        <end position="238"/>
    </location>
</feature>
<reference evidence="2 3" key="1">
    <citation type="submission" date="2019-05" db="EMBL/GenBank/DDBJ databases">
        <authorList>
            <person name="Narsing Rao M.P."/>
            <person name="Li W.J."/>
        </authorList>
    </citation>
    <scope>NUCLEOTIDE SEQUENCE [LARGE SCALE GENOMIC DNA]</scope>
    <source>
        <strain evidence="2 3">SYSU_K30003</strain>
    </source>
</reference>
<evidence type="ECO:0000313" key="3">
    <source>
        <dbReference type="Proteomes" id="UP000309676"/>
    </source>
</evidence>
<feature type="transmembrane region" description="Helical" evidence="1">
    <location>
        <begin position="121"/>
        <end position="143"/>
    </location>
</feature>
<feature type="transmembrane region" description="Helical" evidence="1">
    <location>
        <begin position="155"/>
        <end position="182"/>
    </location>
</feature>
<dbReference type="RefSeq" id="WP_138197584.1">
    <property type="nucleotide sequence ID" value="NZ_VCIW01000025.1"/>
</dbReference>
<name>A0A5R9G6B3_9BACL</name>
<feature type="transmembrane region" description="Helical" evidence="1">
    <location>
        <begin position="71"/>
        <end position="90"/>
    </location>
</feature>
<protein>
    <submittedName>
        <fullName evidence="2">Uncharacterized protein</fullName>
    </submittedName>
</protein>
<dbReference type="EMBL" id="VCIW01000025">
    <property type="protein sequence ID" value="TLS49048.1"/>
    <property type="molecule type" value="Genomic_DNA"/>
</dbReference>
<evidence type="ECO:0000313" key="2">
    <source>
        <dbReference type="EMBL" id="TLS49048.1"/>
    </source>
</evidence>
<keyword evidence="3" id="KW-1185">Reference proteome</keyword>
<dbReference type="AlphaFoldDB" id="A0A5R9G6B3"/>
<sequence length="281" mass="32547">MPNYIPYLALSAVSVAALAVLLVRKRAFWPLILVLAFSGMIYFLEFFTFVLYGSYRYFPHLVGKPYYDNTFGAVISNLIAVPVAAVYVAVYRLGARWWILLALGFGGIEWLFRWLEVYNLHWWKIPYTIAALIFFFWLSRLWLEKVRQGASPYVFLTLHMFAWSAIGTFAFVLAVAGVRAFHTGVFEDPYRDDIFMSAIYGFAKATLLAAVVYRTRSLGWCAVALLLIFAANAAMMRFDTLRVYLPLWQYWLIYVPSMVAVLWLMIVALRTMKRLRFSSFR</sequence>
<keyword evidence="1" id="KW-1133">Transmembrane helix</keyword>
<keyword evidence="1" id="KW-0812">Transmembrane</keyword>
<dbReference type="OrthoDB" id="1680238at2"/>
<feature type="transmembrane region" description="Helical" evidence="1">
    <location>
        <begin position="250"/>
        <end position="269"/>
    </location>
</feature>
<dbReference type="Proteomes" id="UP000309676">
    <property type="component" value="Unassembled WGS sequence"/>
</dbReference>
<organism evidence="2 3">
    <name type="scientific">Paenibacillus antri</name>
    <dbReference type="NCBI Taxonomy" id="2582848"/>
    <lineage>
        <taxon>Bacteria</taxon>
        <taxon>Bacillati</taxon>
        <taxon>Bacillota</taxon>
        <taxon>Bacilli</taxon>
        <taxon>Bacillales</taxon>
        <taxon>Paenibacillaceae</taxon>
        <taxon>Paenibacillus</taxon>
    </lineage>
</organism>
<proteinExistence type="predicted"/>
<feature type="transmembrane region" description="Helical" evidence="1">
    <location>
        <begin position="194"/>
        <end position="213"/>
    </location>
</feature>
<evidence type="ECO:0000256" key="1">
    <source>
        <dbReference type="SAM" id="Phobius"/>
    </source>
</evidence>
<accession>A0A5R9G6B3</accession>
<keyword evidence="1" id="KW-0472">Membrane</keyword>
<feature type="transmembrane region" description="Helical" evidence="1">
    <location>
        <begin position="30"/>
        <end position="51"/>
    </location>
</feature>
<comment type="caution">
    <text evidence="2">The sequence shown here is derived from an EMBL/GenBank/DDBJ whole genome shotgun (WGS) entry which is preliminary data.</text>
</comment>
<feature type="transmembrane region" description="Helical" evidence="1">
    <location>
        <begin position="97"/>
        <end position="115"/>
    </location>
</feature>